<sequence>MDLPSITHMGDKAADNAVKWQLCYDMTAKTWWMPFTTEGSNTHIPTLADLPPQHFSCPLGKQRVSPGIVVPGHELDVWKQTGIIPRTGGYFNKAKIGA</sequence>
<name>A0ACC2FNY8_DALPE</name>
<accession>A0ACC2FNY8</accession>
<reference evidence="1" key="1">
    <citation type="submission" date="2021-05" db="EMBL/GenBank/DDBJ databases">
        <authorList>
            <person name="Pan Q."/>
            <person name="Jouanno E."/>
            <person name="Zahm M."/>
            <person name="Klopp C."/>
            <person name="Cabau C."/>
            <person name="Louis A."/>
            <person name="Berthelot C."/>
            <person name="Parey E."/>
            <person name="Roest Crollius H."/>
            <person name="Montfort J."/>
            <person name="Robinson-Rechavi M."/>
            <person name="Bouchez O."/>
            <person name="Lampietro C."/>
            <person name="Lopez Roques C."/>
            <person name="Donnadieu C."/>
            <person name="Postlethwait J."/>
            <person name="Bobe J."/>
            <person name="Dillon D."/>
            <person name="Chandos A."/>
            <person name="von Hippel F."/>
            <person name="Guiguen Y."/>
        </authorList>
    </citation>
    <scope>NUCLEOTIDE SEQUENCE</scope>
    <source>
        <strain evidence="1">YG-Jan2019</strain>
    </source>
</reference>
<dbReference type="EMBL" id="CM055751">
    <property type="protein sequence ID" value="KAJ7992945.1"/>
    <property type="molecule type" value="Genomic_DNA"/>
</dbReference>
<gene>
    <name evidence="1" type="ORF">DPEC_G00267340</name>
</gene>
<evidence type="ECO:0000313" key="1">
    <source>
        <dbReference type="EMBL" id="KAJ7992945.1"/>
    </source>
</evidence>
<organism evidence="1 2">
    <name type="scientific">Dallia pectoralis</name>
    <name type="common">Alaska blackfish</name>
    <dbReference type="NCBI Taxonomy" id="75939"/>
    <lineage>
        <taxon>Eukaryota</taxon>
        <taxon>Metazoa</taxon>
        <taxon>Chordata</taxon>
        <taxon>Craniata</taxon>
        <taxon>Vertebrata</taxon>
        <taxon>Euteleostomi</taxon>
        <taxon>Actinopterygii</taxon>
        <taxon>Neopterygii</taxon>
        <taxon>Teleostei</taxon>
        <taxon>Protacanthopterygii</taxon>
        <taxon>Esociformes</taxon>
        <taxon>Umbridae</taxon>
        <taxon>Dallia</taxon>
    </lineage>
</organism>
<keyword evidence="2" id="KW-1185">Reference proteome</keyword>
<comment type="caution">
    <text evidence="1">The sequence shown here is derived from an EMBL/GenBank/DDBJ whole genome shotgun (WGS) entry which is preliminary data.</text>
</comment>
<protein>
    <submittedName>
        <fullName evidence="1">Uncharacterized protein</fullName>
    </submittedName>
</protein>
<proteinExistence type="predicted"/>
<dbReference type="Proteomes" id="UP001157502">
    <property type="component" value="Chromosome 24"/>
</dbReference>
<evidence type="ECO:0000313" key="2">
    <source>
        <dbReference type="Proteomes" id="UP001157502"/>
    </source>
</evidence>